<keyword evidence="2" id="KW-0805">Transcription regulation</keyword>
<dbReference type="AlphaFoldDB" id="A0A6L5Z0R8"/>
<dbReference type="GO" id="GO:0003700">
    <property type="term" value="F:DNA-binding transcription factor activity"/>
    <property type="evidence" value="ECO:0007669"/>
    <property type="project" value="InterPro"/>
</dbReference>
<keyword evidence="1" id="KW-0678">Repressor</keyword>
<dbReference type="RefSeq" id="WP_154446619.1">
    <property type="nucleotide sequence ID" value="NZ_WIND01000007.1"/>
</dbReference>
<organism evidence="6 7">
    <name type="scientific">Halovulum marinum</name>
    <dbReference type="NCBI Taxonomy" id="2662447"/>
    <lineage>
        <taxon>Bacteria</taxon>
        <taxon>Pseudomonadati</taxon>
        <taxon>Pseudomonadota</taxon>
        <taxon>Alphaproteobacteria</taxon>
        <taxon>Rhodobacterales</taxon>
        <taxon>Paracoccaceae</taxon>
        <taxon>Halovulum</taxon>
    </lineage>
</organism>
<evidence type="ECO:0000313" key="7">
    <source>
        <dbReference type="Proteomes" id="UP000474957"/>
    </source>
</evidence>
<sequence>MDLNIPETRQAALARRLAGGHALGAAELAAEFGVSVDTVRRDIIALERAGRARRVRGGAVPVARAAGPVQQRLGADPDLARIAAAALPRLKDCRTLLLDGGASVQAVAERLPQRPDLLVITPSPFVAIACQRRGIAVHMLGGRLSPRGGVNTGQDALAEAGDIAAEIAVLGACGLEPGFGLSSDDPGESRLKRAMAGAAAQVMVVTAAAKLGRRARHRTLPAGAIDLLVTDADAAAAASLAAAGIEVIHA</sequence>
<dbReference type="InterPro" id="IPR018356">
    <property type="entry name" value="Tscrpt_reg_HTH_DeoR_CS"/>
</dbReference>
<evidence type="ECO:0000256" key="2">
    <source>
        <dbReference type="ARBA" id="ARBA00023015"/>
    </source>
</evidence>
<dbReference type="Gene3D" id="1.10.10.10">
    <property type="entry name" value="Winged helix-like DNA-binding domain superfamily/Winged helix DNA-binding domain"/>
    <property type="match status" value="1"/>
</dbReference>
<dbReference type="Proteomes" id="UP000474957">
    <property type="component" value="Unassembled WGS sequence"/>
</dbReference>
<evidence type="ECO:0000256" key="4">
    <source>
        <dbReference type="ARBA" id="ARBA00023163"/>
    </source>
</evidence>
<keyword evidence="7" id="KW-1185">Reference proteome</keyword>
<dbReference type="InterPro" id="IPR050313">
    <property type="entry name" value="Carb_Metab_HTH_regulators"/>
</dbReference>
<keyword evidence="4" id="KW-0804">Transcription</keyword>
<evidence type="ECO:0000259" key="5">
    <source>
        <dbReference type="PROSITE" id="PS51000"/>
    </source>
</evidence>
<dbReference type="SUPFAM" id="SSF46785">
    <property type="entry name" value="Winged helix' DNA-binding domain"/>
    <property type="match status" value="1"/>
</dbReference>
<dbReference type="PROSITE" id="PS00894">
    <property type="entry name" value="HTH_DEOR_1"/>
    <property type="match status" value="1"/>
</dbReference>
<name>A0A6L5Z0R8_9RHOB</name>
<dbReference type="EMBL" id="WIND01000007">
    <property type="protein sequence ID" value="MSU90131.1"/>
    <property type="molecule type" value="Genomic_DNA"/>
</dbReference>
<protein>
    <submittedName>
        <fullName evidence="6">DeoR family transcriptional regulator</fullName>
    </submittedName>
</protein>
<reference evidence="6 7" key="1">
    <citation type="submission" date="2019-10" db="EMBL/GenBank/DDBJ databases">
        <title>Cognatihalovulum marinum gen. nov. sp. nov., a new member of the family Rhodobacteraceae isolated from deep seawater of the Northwest Indian Ocean.</title>
        <authorList>
            <person name="Ruan C."/>
            <person name="Wang J."/>
            <person name="Zheng X."/>
            <person name="Song L."/>
            <person name="Zhu Y."/>
            <person name="Huang Y."/>
            <person name="Lu Z."/>
            <person name="Du W."/>
            <person name="Huang L."/>
            <person name="Dai X."/>
        </authorList>
    </citation>
    <scope>NUCLEOTIDE SEQUENCE [LARGE SCALE GENOMIC DNA]</scope>
    <source>
        <strain evidence="6 7">2CG4</strain>
    </source>
</reference>
<dbReference type="InterPro" id="IPR037171">
    <property type="entry name" value="NagB/RpiA_transferase-like"/>
</dbReference>
<evidence type="ECO:0000256" key="3">
    <source>
        <dbReference type="ARBA" id="ARBA00023125"/>
    </source>
</evidence>
<comment type="caution">
    <text evidence="6">The sequence shown here is derived from an EMBL/GenBank/DDBJ whole genome shotgun (WGS) entry which is preliminary data.</text>
</comment>
<dbReference type="InterPro" id="IPR014036">
    <property type="entry name" value="DeoR-like_C"/>
</dbReference>
<dbReference type="Pfam" id="PF00455">
    <property type="entry name" value="DeoRC"/>
    <property type="match status" value="1"/>
</dbReference>
<dbReference type="InterPro" id="IPR001034">
    <property type="entry name" value="DeoR_HTH"/>
</dbReference>
<feature type="domain" description="HTH deoR-type" evidence="5">
    <location>
        <begin position="6"/>
        <end position="61"/>
    </location>
</feature>
<accession>A0A6L5Z0R8</accession>
<evidence type="ECO:0000313" key="6">
    <source>
        <dbReference type="EMBL" id="MSU90131.1"/>
    </source>
</evidence>
<evidence type="ECO:0000256" key="1">
    <source>
        <dbReference type="ARBA" id="ARBA00022491"/>
    </source>
</evidence>
<dbReference type="SMART" id="SM00420">
    <property type="entry name" value="HTH_DEOR"/>
    <property type="match status" value="1"/>
</dbReference>
<dbReference type="Pfam" id="PF08220">
    <property type="entry name" value="HTH_DeoR"/>
    <property type="match status" value="1"/>
</dbReference>
<dbReference type="PANTHER" id="PTHR30363">
    <property type="entry name" value="HTH-TYPE TRANSCRIPTIONAL REGULATOR SRLR-RELATED"/>
    <property type="match status" value="1"/>
</dbReference>
<keyword evidence="3" id="KW-0238">DNA-binding</keyword>
<dbReference type="InterPro" id="IPR036390">
    <property type="entry name" value="WH_DNA-bd_sf"/>
</dbReference>
<dbReference type="GO" id="GO:0003677">
    <property type="term" value="F:DNA binding"/>
    <property type="evidence" value="ECO:0007669"/>
    <property type="project" value="UniProtKB-KW"/>
</dbReference>
<dbReference type="PRINTS" id="PR00037">
    <property type="entry name" value="HTHLACR"/>
</dbReference>
<dbReference type="PROSITE" id="PS51000">
    <property type="entry name" value="HTH_DEOR_2"/>
    <property type="match status" value="1"/>
</dbReference>
<proteinExistence type="predicted"/>
<gene>
    <name evidence="6" type="ORF">GE300_10965</name>
</gene>
<dbReference type="PANTHER" id="PTHR30363:SF4">
    <property type="entry name" value="GLYCEROL-3-PHOSPHATE REGULON REPRESSOR"/>
    <property type="match status" value="1"/>
</dbReference>
<dbReference type="SUPFAM" id="SSF100950">
    <property type="entry name" value="NagB/RpiA/CoA transferase-like"/>
    <property type="match status" value="1"/>
</dbReference>
<dbReference type="InterPro" id="IPR036388">
    <property type="entry name" value="WH-like_DNA-bd_sf"/>
</dbReference>
<dbReference type="SMART" id="SM01134">
    <property type="entry name" value="DeoRC"/>
    <property type="match status" value="1"/>
</dbReference>